<accession>A0A0M9W9A2</accession>
<comment type="caution">
    <text evidence="2">The sequence shown here is derived from an EMBL/GenBank/DDBJ whole genome shotgun (WGS) entry which is preliminary data.</text>
</comment>
<protein>
    <submittedName>
        <fullName evidence="2">Uncharacterized protein</fullName>
    </submittedName>
</protein>
<keyword evidence="1" id="KW-0472">Membrane</keyword>
<feature type="transmembrane region" description="Helical" evidence="1">
    <location>
        <begin position="78"/>
        <end position="96"/>
    </location>
</feature>
<evidence type="ECO:0000313" key="3">
    <source>
        <dbReference type="Proteomes" id="UP000037696"/>
    </source>
</evidence>
<gene>
    <name evidence="2" type="ORF">ACN38_g13129</name>
</gene>
<keyword evidence="1" id="KW-0812">Transmembrane</keyword>
<evidence type="ECO:0000313" key="2">
    <source>
        <dbReference type="EMBL" id="KOS36162.1"/>
    </source>
</evidence>
<feature type="transmembrane region" description="Helical" evidence="1">
    <location>
        <begin position="49"/>
        <end position="71"/>
    </location>
</feature>
<proteinExistence type="predicted"/>
<organism evidence="2 3">
    <name type="scientific">Penicillium nordicum</name>
    <dbReference type="NCBI Taxonomy" id="229535"/>
    <lineage>
        <taxon>Eukaryota</taxon>
        <taxon>Fungi</taxon>
        <taxon>Dikarya</taxon>
        <taxon>Ascomycota</taxon>
        <taxon>Pezizomycotina</taxon>
        <taxon>Eurotiomycetes</taxon>
        <taxon>Eurotiomycetidae</taxon>
        <taxon>Eurotiales</taxon>
        <taxon>Aspergillaceae</taxon>
        <taxon>Penicillium</taxon>
    </lineage>
</organism>
<dbReference type="Proteomes" id="UP000037696">
    <property type="component" value="Unassembled WGS sequence"/>
</dbReference>
<reference evidence="2 3" key="1">
    <citation type="submission" date="2015-08" db="EMBL/GenBank/DDBJ databases">
        <title>Genome sequencing of Penicillium nordicum.</title>
        <authorList>
            <person name="Nguyen H.D."/>
            <person name="Seifert K.A."/>
        </authorList>
    </citation>
    <scope>NUCLEOTIDE SEQUENCE [LARGE SCALE GENOMIC DNA]</scope>
    <source>
        <strain evidence="2 3">DAOMC 185683</strain>
    </source>
</reference>
<dbReference type="EMBL" id="LHQQ01000669">
    <property type="protein sequence ID" value="KOS36162.1"/>
    <property type="molecule type" value="Genomic_DNA"/>
</dbReference>
<evidence type="ECO:0000256" key="1">
    <source>
        <dbReference type="SAM" id="Phobius"/>
    </source>
</evidence>
<keyword evidence="1" id="KW-1133">Transmembrane helix</keyword>
<sequence length="113" mass="13336">MPRARQLHSDQPLSFHQILSNTSSRAPELSLSDNSQMIFLPDMVLCTEPWIICWFSLFSFLFFLSPLSTIIILNLQILFLHTILLRFSNIISIYYYDSWSSHNSQEIFILYRT</sequence>
<name>A0A0M9W9A2_9EURO</name>
<keyword evidence="3" id="KW-1185">Reference proteome</keyword>
<dbReference type="AlphaFoldDB" id="A0A0M9W9A2"/>